<sequence length="53" mass="5859">MLGLRFFACNICETVMAVPTEPSRCHDCQNGDIAEISGTVQSDTYFMTSENHS</sequence>
<dbReference type="STRING" id="1238425.J07HQW2_02688"/>
<dbReference type="HOGENOM" id="CLU_214688_0_0_2"/>
<protein>
    <submittedName>
        <fullName evidence="1">Uncharacterized protein</fullName>
    </submittedName>
</protein>
<accession>U1NH61</accession>
<gene>
    <name evidence="1" type="ORF">J07HQW2_02688</name>
</gene>
<evidence type="ECO:0000313" key="1">
    <source>
        <dbReference type="EMBL" id="ERG96213.1"/>
    </source>
</evidence>
<dbReference type="Proteomes" id="UP000030710">
    <property type="component" value="Unassembled WGS sequence"/>
</dbReference>
<reference evidence="1 2" key="1">
    <citation type="journal article" date="2013" name="PLoS ONE">
        <title>Assembly-driven community genomics of a hypersaline microbial ecosystem.</title>
        <authorList>
            <person name="Podell S."/>
            <person name="Ugalde J.A."/>
            <person name="Narasingarao P."/>
            <person name="Banfield J.F."/>
            <person name="Heidelberg K.B."/>
            <person name="Allen E.E."/>
        </authorList>
    </citation>
    <scope>NUCLEOTIDE SEQUENCE [LARGE SCALE GENOMIC DNA]</scope>
    <source>
        <strain evidence="2">J07HQW2</strain>
    </source>
</reference>
<proteinExistence type="predicted"/>
<evidence type="ECO:0000313" key="2">
    <source>
        <dbReference type="Proteomes" id="UP000030710"/>
    </source>
</evidence>
<dbReference type="EMBL" id="KE356561">
    <property type="protein sequence ID" value="ERG96213.1"/>
    <property type="molecule type" value="Genomic_DNA"/>
</dbReference>
<dbReference type="AlphaFoldDB" id="U1NH61"/>
<name>U1NH61_9EURY</name>
<dbReference type="eggNOG" id="arCOG11562">
    <property type="taxonomic scope" value="Archaea"/>
</dbReference>
<organism evidence="1 2">
    <name type="scientific">Haloquadratum walsbyi J07HQW2</name>
    <dbReference type="NCBI Taxonomy" id="1238425"/>
    <lineage>
        <taxon>Archaea</taxon>
        <taxon>Methanobacteriati</taxon>
        <taxon>Methanobacteriota</taxon>
        <taxon>Stenosarchaea group</taxon>
        <taxon>Halobacteria</taxon>
        <taxon>Halobacteriales</taxon>
        <taxon>Haloferacaceae</taxon>
        <taxon>Haloquadratum</taxon>
    </lineage>
</organism>